<name>A0ABQ1JH34_9FLAO</name>
<dbReference type="Proteomes" id="UP000615760">
    <property type="component" value="Unassembled WGS sequence"/>
</dbReference>
<gene>
    <name evidence="1" type="ORF">GCM10007424_05290</name>
</gene>
<dbReference type="Gene3D" id="3.30.530.20">
    <property type="match status" value="1"/>
</dbReference>
<keyword evidence="2" id="KW-1185">Reference proteome</keyword>
<proteinExistence type="predicted"/>
<reference evidence="2" key="1">
    <citation type="journal article" date="2019" name="Int. J. Syst. Evol. Microbiol.">
        <title>The Global Catalogue of Microorganisms (GCM) 10K type strain sequencing project: providing services to taxonomists for standard genome sequencing and annotation.</title>
        <authorList>
            <consortium name="The Broad Institute Genomics Platform"/>
            <consortium name="The Broad Institute Genome Sequencing Center for Infectious Disease"/>
            <person name="Wu L."/>
            <person name="Ma J."/>
        </authorList>
    </citation>
    <scope>NUCLEOTIDE SEQUENCE [LARGE SCALE GENOMIC DNA]</scope>
    <source>
        <strain evidence="2">CGMCC 1.15461</strain>
    </source>
</reference>
<dbReference type="EMBL" id="BMJE01000001">
    <property type="protein sequence ID" value="GGB68228.1"/>
    <property type="molecule type" value="Genomic_DNA"/>
</dbReference>
<protein>
    <recommendedName>
        <fullName evidence="3">SRPBCC domain-containing protein</fullName>
    </recommendedName>
</protein>
<evidence type="ECO:0008006" key="3">
    <source>
        <dbReference type="Google" id="ProtNLM"/>
    </source>
</evidence>
<dbReference type="SUPFAM" id="SSF55961">
    <property type="entry name" value="Bet v1-like"/>
    <property type="match status" value="1"/>
</dbReference>
<organism evidence="1 2">
    <name type="scientific">Flavobacterium suaedae</name>
    <dbReference type="NCBI Taxonomy" id="1767027"/>
    <lineage>
        <taxon>Bacteria</taxon>
        <taxon>Pseudomonadati</taxon>
        <taxon>Bacteroidota</taxon>
        <taxon>Flavobacteriia</taxon>
        <taxon>Flavobacteriales</taxon>
        <taxon>Flavobacteriaceae</taxon>
        <taxon>Flavobacterium</taxon>
    </lineage>
</organism>
<dbReference type="InterPro" id="IPR023393">
    <property type="entry name" value="START-like_dom_sf"/>
</dbReference>
<accession>A0ABQ1JH34</accession>
<comment type="caution">
    <text evidence="1">The sequence shown here is derived from an EMBL/GenBank/DDBJ whole genome shotgun (WGS) entry which is preliminary data.</text>
</comment>
<sequence length="145" mass="16675">MSKELVVKNNIRIEAPAARVWEILTKPEYIRQWNYLPEDFGDYEIQNATVIERPGVSVMKVVEFDVNQTLKYSVYMPAWNDDTITNIGYTYTLSVDDKGHTWLGIEIGDFAILTEGDKYYDESITFGETASHKIKELAEKKSVVL</sequence>
<evidence type="ECO:0000313" key="1">
    <source>
        <dbReference type="EMBL" id="GGB68228.1"/>
    </source>
</evidence>
<evidence type="ECO:0000313" key="2">
    <source>
        <dbReference type="Proteomes" id="UP000615760"/>
    </source>
</evidence>
<dbReference type="RefSeq" id="WP_188619676.1">
    <property type="nucleotide sequence ID" value="NZ_BMJE01000001.1"/>
</dbReference>